<keyword evidence="6" id="KW-0206">Cytoskeleton</keyword>
<dbReference type="GO" id="GO:0003785">
    <property type="term" value="F:actin monomer binding"/>
    <property type="evidence" value="ECO:0007669"/>
    <property type="project" value="TreeGrafter"/>
</dbReference>
<dbReference type="Gene3D" id="3.30.450.30">
    <property type="entry name" value="Dynein light chain 2a, cytoplasmic"/>
    <property type="match status" value="1"/>
</dbReference>
<dbReference type="PRINTS" id="PR00392">
    <property type="entry name" value="PROFILIN"/>
</dbReference>
<name>A0A8S4N2Z3_OWEFU</name>
<comment type="subcellular location">
    <subcellularLocation>
        <location evidence="1">Cytoplasm</location>
        <location evidence="1">Cytoskeleton</location>
    </subcellularLocation>
</comment>
<dbReference type="CDD" id="cd00148">
    <property type="entry name" value="PROF"/>
    <property type="match status" value="1"/>
</dbReference>
<dbReference type="PANTHER" id="PTHR11604:SF0">
    <property type="entry name" value="PROFILIN"/>
    <property type="match status" value="1"/>
</dbReference>
<protein>
    <recommendedName>
        <fullName evidence="7">Profilin</fullName>
    </recommendedName>
</protein>
<dbReference type="OrthoDB" id="421374at2759"/>
<evidence type="ECO:0000256" key="4">
    <source>
        <dbReference type="ARBA" id="ARBA00022490"/>
    </source>
</evidence>
<dbReference type="PANTHER" id="PTHR11604">
    <property type="entry name" value="PROFILIN"/>
    <property type="match status" value="1"/>
</dbReference>
<feature type="non-terminal residue" evidence="8">
    <location>
        <position position="1"/>
    </location>
</feature>
<comment type="subunit">
    <text evidence="3">Occurs in many kinds of cells as a complex with monomeric actin in a 1:1 ratio.</text>
</comment>
<evidence type="ECO:0000256" key="6">
    <source>
        <dbReference type="ARBA" id="ARBA00023212"/>
    </source>
</evidence>
<keyword evidence="9" id="KW-1185">Reference proteome</keyword>
<dbReference type="Pfam" id="PF00235">
    <property type="entry name" value="Profilin"/>
    <property type="match status" value="1"/>
</dbReference>
<dbReference type="InterPro" id="IPR048278">
    <property type="entry name" value="PFN"/>
</dbReference>
<accession>A0A8S4N2Z3</accession>
<keyword evidence="4" id="KW-0963">Cytoplasm</keyword>
<dbReference type="InterPro" id="IPR005455">
    <property type="entry name" value="PFN_euk"/>
</dbReference>
<sequence length="144" mass="16109">YRCIIMSNKIDDSIGEWQNYIDNILMARGGVSRAAIHGIIDGKRWATTPDFGEISLSEIQSCIDGFIEPEKLQTEGIRIAGEAFSFVKMDMTDSYIYCKNPKTGCMICKCKKCIIFSQHDDPNIIGHCSATTLYLADFLKSFGC</sequence>
<proteinExistence type="inferred from homology"/>
<dbReference type="InterPro" id="IPR036140">
    <property type="entry name" value="PFN_sf"/>
</dbReference>
<evidence type="ECO:0000256" key="1">
    <source>
        <dbReference type="ARBA" id="ARBA00004245"/>
    </source>
</evidence>
<dbReference type="AlphaFoldDB" id="A0A8S4N2Z3"/>
<dbReference type="SMART" id="SM00392">
    <property type="entry name" value="PROF"/>
    <property type="match status" value="1"/>
</dbReference>
<evidence type="ECO:0000313" key="8">
    <source>
        <dbReference type="EMBL" id="CAH1774647.1"/>
    </source>
</evidence>
<evidence type="ECO:0000256" key="3">
    <source>
        <dbReference type="ARBA" id="ARBA00011583"/>
    </source>
</evidence>
<comment type="similarity">
    <text evidence="2 7">Belongs to the profilin family.</text>
</comment>
<dbReference type="GO" id="GO:0005856">
    <property type="term" value="C:cytoskeleton"/>
    <property type="evidence" value="ECO:0007669"/>
    <property type="project" value="UniProtKB-SubCell"/>
</dbReference>
<dbReference type="Proteomes" id="UP000749559">
    <property type="component" value="Unassembled WGS sequence"/>
</dbReference>
<organism evidence="8 9">
    <name type="scientific">Owenia fusiformis</name>
    <name type="common">Polychaete worm</name>
    <dbReference type="NCBI Taxonomy" id="6347"/>
    <lineage>
        <taxon>Eukaryota</taxon>
        <taxon>Metazoa</taxon>
        <taxon>Spiralia</taxon>
        <taxon>Lophotrochozoa</taxon>
        <taxon>Annelida</taxon>
        <taxon>Polychaeta</taxon>
        <taxon>Sedentaria</taxon>
        <taxon>Canalipalpata</taxon>
        <taxon>Sabellida</taxon>
        <taxon>Oweniida</taxon>
        <taxon>Oweniidae</taxon>
        <taxon>Owenia</taxon>
    </lineage>
</organism>
<keyword evidence="5 7" id="KW-0009">Actin-binding</keyword>
<evidence type="ECO:0000313" key="9">
    <source>
        <dbReference type="Proteomes" id="UP000749559"/>
    </source>
</evidence>
<dbReference type="EMBL" id="CAIIXF020000001">
    <property type="protein sequence ID" value="CAH1774647.1"/>
    <property type="molecule type" value="Genomic_DNA"/>
</dbReference>
<comment type="caution">
    <text evidence="8">The sequence shown here is derived from an EMBL/GenBank/DDBJ whole genome shotgun (WGS) entry which is preliminary data.</text>
</comment>
<evidence type="ECO:0000256" key="2">
    <source>
        <dbReference type="ARBA" id="ARBA00010058"/>
    </source>
</evidence>
<dbReference type="GO" id="GO:0005938">
    <property type="term" value="C:cell cortex"/>
    <property type="evidence" value="ECO:0007669"/>
    <property type="project" value="TreeGrafter"/>
</dbReference>
<evidence type="ECO:0000256" key="5">
    <source>
        <dbReference type="ARBA" id="ARBA00023203"/>
    </source>
</evidence>
<gene>
    <name evidence="8" type="ORF">OFUS_LOCUS2068</name>
</gene>
<reference evidence="8" key="1">
    <citation type="submission" date="2022-03" db="EMBL/GenBank/DDBJ databases">
        <authorList>
            <person name="Martin C."/>
        </authorList>
    </citation>
    <scope>NUCLEOTIDE SEQUENCE</scope>
</reference>
<evidence type="ECO:0000256" key="7">
    <source>
        <dbReference type="RuleBase" id="RU003909"/>
    </source>
</evidence>
<dbReference type="SUPFAM" id="SSF55770">
    <property type="entry name" value="Profilin (actin-binding protein)"/>
    <property type="match status" value="1"/>
</dbReference>